<dbReference type="Gene3D" id="3.40.50.150">
    <property type="entry name" value="Vaccinia Virus protein VP39"/>
    <property type="match status" value="1"/>
</dbReference>
<comment type="similarity">
    <text evidence="1">Belongs to the methyltransferase superfamily. RsmH family.</text>
</comment>
<accession>A0AAD5Y2R2</accession>
<keyword evidence="2" id="KW-0489">Methyltransferase</keyword>
<evidence type="ECO:0008006" key="7">
    <source>
        <dbReference type="Google" id="ProtNLM"/>
    </source>
</evidence>
<dbReference type="PANTHER" id="PTHR11265">
    <property type="entry name" value="S-ADENOSYL-METHYLTRANSFERASE MRAW"/>
    <property type="match status" value="1"/>
</dbReference>
<dbReference type="NCBIfam" id="TIGR00006">
    <property type="entry name" value="16S rRNA (cytosine(1402)-N(4))-methyltransferase RsmH"/>
    <property type="match status" value="1"/>
</dbReference>
<protein>
    <recommendedName>
        <fullName evidence="7">Ribosomal RNA small subunit methyltransferase H</fullName>
    </recommendedName>
</protein>
<organism evidence="5 6">
    <name type="scientific">Clydaea vesicula</name>
    <dbReference type="NCBI Taxonomy" id="447962"/>
    <lineage>
        <taxon>Eukaryota</taxon>
        <taxon>Fungi</taxon>
        <taxon>Fungi incertae sedis</taxon>
        <taxon>Chytridiomycota</taxon>
        <taxon>Chytridiomycota incertae sedis</taxon>
        <taxon>Chytridiomycetes</taxon>
        <taxon>Lobulomycetales</taxon>
        <taxon>Lobulomycetaceae</taxon>
        <taxon>Clydaea</taxon>
    </lineage>
</organism>
<dbReference type="AlphaFoldDB" id="A0AAD5Y2R2"/>
<evidence type="ECO:0000256" key="4">
    <source>
        <dbReference type="ARBA" id="ARBA00022691"/>
    </source>
</evidence>
<dbReference type="GO" id="GO:0071424">
    <property type="term" value="F:rRNA (cytosine-N4-)-methyltransferase activity"/>
    <property type="evidence" value="ECO:0007669"/>
    <property type="project" value="TreeGrafter"/>
</dbReference>
<dbReference type="Proteomes" id="UP001211065">
    <property type="component" value="Unassembled WGS sequence"/>
</dbReference>
<evidence type="ECO:0000256" key="2">
    <source>
        <dbReference type="ARBA" id="ARBA00022603"/>
    </source>
</evidence>
<keyword evidence="4" id="KW-0949">S-adenosyl-L-methionine</keyword>
<comment type="caution">
    <text evidence="5">The sequence shown here is derived from an EMBL/GenBank/DDBJ whole genome shotgun (WGS) entry which is preliminary data.</text>
</comment>
<dbReference type="InterPro" id="IPR023397">
    <property type="entry name" value="SAM-dep_MeTrfase_MraW_recog"/>
</dbReference>
<dbReference type="SUPFAM" id="SSF53335">
    <property type="entry name" value="S-adenosyl-L-methionine-dependent methyltransferases"/>
    <property type="match status" value="1"/>
</dbReference>
<dbReference type="SUPFAM" id="SSF81799">
    <property type="entry name" value="Putative methyltransferase TM0872, insert domain"/>
    <property type="match status" value="1"/>
</dbReference>
<reference evidence="5" key="1">
    <citation type="submission" date="2020-05" db="EMBL/GenBank/DDBJ databases">
        <title>Phylogenomic resolution of chytrid fungi.</title>
        <authorList>
            <person name="Stajich J.E."/>
            <person name="Amses K."/>
            <person name="Simmons R."/>
            <person name="Seto K."/>
            <person name="Myers J."/>
            <person name="Bonds A."/>
            <person name="Quandt C.A."/>
            <person name="Barry K."/>
            <person name="Liu P."/>
            <person name="Grigoriev I."/>
            <person name="Longcore J.E."/>
            <person name="James T.Y."/>
        </authorList>
    </citation>
    <scope>NUCLEOTIDE SEQUENCE</scope>
    <source>
        <strain evidence="5">JEL0476</strain>
    </source>
</reference>
<dbReference type="InterPro" id="IPR002903">
    <property type="entry name" value="RsmH"/>
</dbReference>
<keyword evidence="6" id="KW-1185">Reference proteome</keyword>
<evidence type="ECO:0000313" key="6">
    <source>
        <dbReference type="Proteomes" id="UP001211065"/>
    </source>
</evidence>
<dbReference type="PIRSF" id="PIRSF004486">
    <property type="entry name" value="MraW"/>
    <property type="match status" value="1"/>
</dbReference>
<dbReference type="GO" id="GO:0070475">
    <property type="term" value="P:rRNA base methylation"/>
    <property type="evidence" value="ECO:0007669"/>
    <property type="project" value="TreeGrafter"/>
</dbReference>
<gene>
    <name evidence="5" type="ORF">HK099_007427</name>
</gene>
<proteinExistence type="inferred from homology"/>
<evidence type="ECO:0000256" key="3">
    <source>
        <dbReference type="ARBA" id="ARBA00022679"/>
    </source>
</evidence>
<evidence type="ECO:0000256" key="1">
    <source>
        <dbReference type="ARBA" id="ARBA00010396"/>
    </source>
</evidence>
<sequence>MAFSHKPVLLHDIINNLKTLQLTKPIVNILDATFGEGTSQNQLEDKNRGFGFNVDGNLDMRMSGDVNQFLKIFQQYNREFLKADFEEKSSVIDNNLTAESILNTFSENDIADILYLYGEEKNSRVIAREIYRARKENPLTTTYQLKNVVEKAIGWRRKGVHPATKTFQALRIYINKELQEIQAGINFSLQNLTANGYLFMVSFHSLEDRIIKKNFKCYEKLEYVLILIEFEGDLIVRGEPLLKILTKKPITPSLAELELNPRSRSAKLRIAQKNGEMHIEEHLLFDKKLSEEADVGFDLFKKDSVLKKKIRELRKGNF</sequence>
<dbReference type="PANTHER" id="PTHR11265:SF0">
    <property type="entry name" value="12S RRNA N4-METHYLCYTIDINE METHYLTRANSFERASE"/>
    <property type="match status" value="1"/>
</dbReference>
<dbReference type="EMBL" id="JADGJW010000072">
    <property type="protein sequence ID" value="KAJ3225052.1"/>
    <property type="molecule type" value="Genomic_DNA"/>
</dbReference>
<evidence type="ECO:0000313" key="5">
    <source>
        <dbReference type="EMBL" id="KAJ3225052.1"/>
    </source>
</evidence>
<keyword evidence="3" id="KW-0808">Transferase</keyword>
<dbReference type="InterPro" id="IPR029063">
    <property type="entry name" value="SAM-dependent_MTases_sf"/>
</dbReference>
<dbReference type="Pfam" id="PF01795">
    <property type="entry name" value="Methyltransf_5"/>
    <property type="match status" value="1"/>
</dbReference>
<name>A0AAD5Y2R2_9FUNG</name>